<dbReference type="InParanoid" id="A0A1Y2BBC7"/>
<dbReference type="OrthoDB" id="2585061at2759"/>
<evidence type="ECO:0000313" key="1">
    <source>
        <dbReference type="EMBL" id="ORY32142.1"/>
    </source>
</evidence>
<sequence length="328" mass="37395">MIESAEVRPETRPLTRDELWASWDPCTKEEREQVFQGSAQISEKLSEMSVEDRIAQRGKDVVNRDELPSDLQPGSSFPRIRSAYEQLAPFDLLSQRLVREGKLKIYEDVINFCTQDPEGKQYKTLWNNTRTSSVKAIGIDTRLRKATEGKEVANRQYKEKNWFGAMYTYAIAWGYLLPYHLDAFSRTDPTRQEFVKLESALFSNISAMALVGAQDQAVKDDMKPGMLHLGLRAAECCISIEDVTVGIMIKSVRRAFDIRTLLNDLKDVVIDGEPVGVLWDPKDVEKDLKFYKAQEKALKGIAPDTFFKDVEPSKKTRRPWLIGMAGTM</sequence>
<dbReference type="EMBL" id="MCFC01000011">
    <property type="protein sequence ID" value="ORY32142.1"/>
    <property type="molecule type" value="Genomic_DNA"/>
</dbReference>
<accession>A0A1Y2BBC7</accession>
<gene>
    <name evidence="1" type="ORF">BCR39DRAFT_524331</name>
</gene>
<proteinExistence type="predicted"/>
<protein>
    <submittedName>
        <fullName evidence="1">Uncharacterized protein</fullName>
    </submittedName>
</protein>
<keyword evidence="2" id="KW-1185">Reference proteome</keyword>
<dbReference type="STRING" id="71784.A0A1Y2BBC7"/>
<comment type="caution">
    <text evidence="1">The sequence shown here is derived from an EMBL/GenBank/DDBJ whole genome shotgun (WGS) entry which is preliminary data.</text>
</comment>
<organism evidence="1 2">
    <name type="scientific">Naematelia encephala</name>
    <dbReference type="NCBI Taxonomy" id="71784"/>
    <lineage>
        <taxon>Eukaryota</taxon>
        <taxon>Fungi</taxon>
        <taxon>Dikarya</taxon>
        <taxon>Basidiomycota</taxon>
        <taxon>Agaricomycotina</taxon>
        <taxon>Tremellomycetes</taxon>
        <taxon>Tremellales</taxon>
        <taxon>Naemateliaceae</taxon>
        <taxon>Naematelia</taxon>
    </lineage>
</organism>
<evidence type="ECO:0000313" key="2">
    <source>
        <dbReference type="Proteomes" id="UP000193986"/>
    </source>
</evidence>
<reference evidence="1 2" key="1">
    <citation type="submission" date="2016-07" db="EMBL/GenBank/DDBJ databases">
        <title>Pervasive Adenine N6-methylation of Active Genes in Fungi.</title>
        <authorList>
            <consortium name="DOE Joint Genome Institute"/>
            <person name="Mondo S.J."/>
            <person name="Dannebaum R.O."/>
            <person name="Kuo R.C."/>
            <person name="Labutti K."/>
            <person name="Haridas S."/>
            <person name="Kuo A."/>
            <person name="Salamov A."/>
            <person name="Ahrendt S.R."/>
            <person name="Lipzen A."/>
            <person name="Sullivan W."/>
            <person name="Andreopoulos W.B."/>
            <person name="Clum A."/>
            <person name="Lindquist E."/>
            <person name="Daum C."/>
            <person name="Ramamoorthy G.K."/>
            <person name="Gryganskyi A."/>
            <person name="Culley D."/>
            <person name="Magnuson J.K."/>
            <person name="James T.Y."/>
            <person name="O'Malley M.A."/>
            <person name="Stajich J.E."/>
            <person name="Spatafora J.W."/>
            <person name="Visel A."/>
            <person name="Grigoriev I.V."/>
        </authorList>
    </citation>
    <scope>NUCLEOTIDE SEQUENCE [LARGE SCALE GENOMIC DNA]</scope>
    <source>
        <strain evidence="1 2">68-887.2</strain>
    </source>
</reference>
<dbReference type="Proteomes" id="UP000193986">
    <property type="component" value="Unassembled WGS sequence"/>
</dbReference>
<name>A0A1Y2BBC7_9TREE</name>
<dbReference type="AlphaFoldDB" id="A0A1Y2BBC7"/>